<dbReference type="Gene3D" id="3.15.10.30">
    <property type="entry name" value="Haemolymph juvenile hormone binding protein"/>
    <property type="match status" value="1"/>
</dbReference>
<dbReference type="InterPro" id="IPR010562">
    <property type="entry name" value="Haemolymph_juvenile_hormone-bd"/>
</dbReference>
<feature type="signal peptide" evidence="1">
    <location>
        <begin position="1"/>
        <end position="24"/>
    </location>
</feature>
<name>A0A8S1B5A6_ARCPL</name>
<dbReference type="SMART" id="SM00700">
    <property type="entry name" value="JHBP"/>
    <property type="match status" value="1"/>
</dbReference>
<comment type="caution">
    <text evidence="2">The sequence shown here is derived from an EMBL/GenBank/DDBJ whole genome shotgun (WGS) entry which is preliminary data.</text>
</comment>
<dbReference type="AlphaFoldDB" id="A0A8S1B5A6"/>
<dbReference type="Proteomes" id="UP000494256">
    <property type="component" value="Unassembled WGS sequence"/>
</dbReference>
<protein>
    <submittedName>
        <fullName evidence="2">Uncharacterized protein</fullName>
    </submittedName>
</protein>
<evidence type="ECO:0000256" key="1">
    <source>
        <dbReference type="SAM" id="SignalP"/>
    </source>
</evidence>
<reference evidence="2 3" key="1">
    <citation type="submission" date="2020-04" db="EMBL/GenBank/DDBJ databases">
        <authorList>
            <person name="Wallbank WR R."/>
            <person name="Pardo Diaz C."/>
            <person name="Kozak K."/>
            <person name="Martin S."/>
            <person name="Jiggins C."/>
            <person name="Moest M."/>
            <person name="Warren A I."/>
            <person name="Byers J.R.P. K."/>
            <person name="Montejo-Kovacevich G."/>
            <person name="Yen C E."/>
        </authorList>
    </citation>
    <scope>NUCLEOTIDE SEQUENCE [LARGE SCALE GENOMIC DNA]</scope>
</reference>
<organism evidence="2 3">
    <name type="scientific">Arctia plantaginis</name>
    <name type="common">Wood tiger moth</name>
    <name type="synonym">Phalaena plantaginis</name>
    <dbReference type="NCBI Taxonomy" id="874455"/>
    <lineage>
        <taxon>Eukaryota</taxon>
        <taxon>Metazoa</taxon>
        <taxon>Ecdysozoa</taxon>
        <taxon>Arthropoda</taxon>
        <taxon>Hexapoda</taxon>
        <taxon>Insecta</taxon>
        <taxon>Pterygota</taxon>
        <taxon>Neoptera</taxon>
        <taxon>Endopterygota</taxon>
        <taxon>Lepidoptera</taxon>
        <taxon>Glossata</taxon>
        <taxon>Ditrysia</taxon>
        <taxon>Noctuoidea</taxon>
        <taxon>Erebidae</taxon>
        <taxon>Arctiinae</taxon>
        <taxon>Arctia</taxon>
    </lineage>
</organism>
<accession>A0A8S1B5A6</accession>
<feature type="chain" id="PRO_5035734446" evidence="1">
    <location>
        <begin position="25"/>
        <end position="254"/>
    </location>
</feature>
<dbReference type="InterPro" id="IPR038606">
    <property type="entry name" value="To_sf"/>
</dbReference>
<gene>
    <name evidence="2" type="ORF">APLA_LOCUS14871</name>
</gene>
<sequence>MVLLCVKFALCVILAFETLIGCDAQFAMRRREEMMSPLPFPTCRADNIDCLRRGLRTFMFLMNTNHFGMKSVDPAIIDSVALALPEQQMSFFLRRVNATGVNWTKLVERRFNLEGGRSGVLFNSDLHVTAQLTMEHASRFVPQTVLITMDIQSVESNITYPWSIQQGIDNEDYIVIGPERIAVRNKRTPSFFLQPITKDSVMLDQVLQMRPSILEHFSNEITTVLMQTIVENFRKFASMVPIRYYYQYYVDDLM</sequence>
<dbReference type="OrthoDB" id="7469346at2759"/>
<keyword evidence="1" id="KW-0732">Signal</keyword>
<evidence type="ECO:0000313" key="2">
    <source>
        <dbReference type="EMBL" id="CAB3254686.1"/>
    </source>
</evidence>
<dbReference type="EMBL" id="CADEBD010000422">
    <property type="protein sequence ID" value="CAB3254686.1"/>
    <property type="molecule type" value="Genomic_DNA"/>
</dbReference>
<evidence type="ECO:0000313" key="3">
    <source>
        <dbReference type="Proteomes" id="UP000494256"/>
    </source>
</evidence>
<proteinExistence type="predicted"/>